<comment type="caution">
    <text evidence="1">The sequence shown here is derived from an EMBL/GenBank/DDBJ whole genome shotgun (WGS) entry which is preliminary data.</text>
</comment>
<keyword evidence="2" id="KW-1185">Reference proteome</keyword>
<dbReference type="Proteomes" id="UP000677918">
    <property type="component" value="Unassembled WGS sequence"/>
</dbReference>
<gene>
    <name evidence="1" type="ORF">XYCOK13_36010</name>
</gene>
<evidence type="ECO:0000313" key="2">
    <source>
        <dbReference type="Proteomes" id="UP000677918"/>
    </source>
</evidence>
<name>A0A8J4M453_9BACL</name>
<dbReference type="InterPro" id="IPR005068">
    <property type="entry name" value="Phage_lambda_Stf-r2"/>
</dbReference>
<dbReference type="RefSeq" id="WP_213413589.1">
    <property type="nucleotide sequence ID" value="NZ_BOVK01000058.1"/>
</dbReference>
<accession>A0A8J4M453</accession>
<evidence type="ECO:0008006" key="3">
    <source>
        <dbReference type="Google" id="ProtNLM"/>
    </source>
</evidence>
<dbReference type="GO" id="GO:0019062">
    <property type="term" value="P:virion attachment to host cell"/>
    <property type="evidence" value="ECO:0007669"/>
    <property type="project" value="InterPro"/>
</dbReference>
<dbReference type="AlphaFoldDB" id="A0A8J4M453"/>
<proteinExistence type="predicted"/>
<protein>
    <recommendedName>
        <fullName evidence="3">Tail fiber protein</fullName>
    </recommendedName>
</protein>
<dbReference type="GO" id="GO:0046718">
    <property type="term" value="P:symbiont entry into host cell"/>
    <property type="evidence" value="ECO:0007669"/>
    <property type="project" value="InterPro"/>
</dbReference>
<sequence>MAKTDWTLDEDVLPQDMNNIGQEINQLRADVDNIHIPPASTTQAGIVQLSNAVNSTAQDMAATPAAVKVAYDRAQEAFQLGNERKQEVVDVLIAKGVSASTSESWDSLIGKLSSIIKATGNAAVGDVLVSKTFSNASANGLTGTMPNRGNVTQTLTSQGQSYTIPQGHHGGTGTVTANITNLSAANIRNGATVGGIAGTFSQFSNGATAAQILTGRSAAVNGAAVNGSMPDRGSVGTQTISTQNGEYAIPAGYHNGAGRVRATFANLTPANVRQGVNIGGVVGSLIPGVPYAEGSATPNQFGEIVVTGLSFRPRTIFISGDYGGSGGETINKFYGDVFPFSVIQQTAFLMNSTGSYNSSVFTAGSWTIGSNSFSCRVGYMMPVQYRCFG</sequence>
<organism evidence="1 2">
    <name type="scientific">Xylanibacillus composti</name>
    <dbReference type="NCBI Taxonomy" id="1572762"/>
    <lineage>
        <taxon>Bacteria</taxon>
        <taxon>Bacillati</taxon>
        <taxon>Bacillota</taxon>
        <taxon>Bacilli</taxon>
        <taxon>Bacillales</taxon>
        <taxon>Paenibacillaceae</taxon>
        <taxon>Xylanibacillus</taxon>
    </lineage>
</organism>
<evidence type="ECO:0000313" key="1">
    <source>
        <dbReference type="EMBL" id="GIQ70777.1"/>
    </source>
</evidence>
<dbReference type="EMBL" id="BOVK01000058">
    <property type="protein sequence ID" value="GIQ70777.1"/>
    <property type="molecule type" value="Genomic_DNA"/>
</dbReference>
<reference evidence="1" key="1">
    <citation type="submission" date="2021-04" db="EMBL/GenBank/DDBJ databases">
        <title>Draft genome sequence of Xylanibacillus composti strain K13.</title>
        <authorList>
            <person name="Uke A."/>
            <person name="Chhe C."/>
            <person name="Baramee S."/>
            <person name="Kosugi A."/>
        </authorList>
    </citation>
    <scope>NUCLEOTIDE SEQUENCE</scope>
    <source>
        <strain evidence="1">K13</strain>
    </source>
</reference>
<dbReference type="Pfam" id="PF03406">
    <property type="entry name" value="Phage_fiber_2"/>
    <property type="match status" value="1"/>
</dbReference>